<dbReference type="PIRSF" id="PIRSF004789">
    <property type="entry name" value="DR1281"/>
    <property type="match status" value="1"/>
</dbReference>
<dbReference type="KEGG" id="tum:CBW65_17440"/>
<evidence type="ECO:0000256" key="4">
    <source>
        <dbReference type="ARBA" id="ARBA00023004"/>
    </source>
</evidence>
<feature type="binding site" evidence="7">
    <location>
        <position position="40"/>
    </location>
    <ligand>
        <name>Fe cation</name>
        <dbReference type="ChEBI" id="CHEBI:24875"/>
        <label>1</label>
    </ligand>
</feature>
<dbReference type="InterPro" id="IPR005235">
    <property type="entry name" value="YmdB-like"/>
</dbReference>
<dbReference type="NCBIfam" id="TIGR00282">
    <property type="entry name" value="TIGR00282 family metallophosphoesterase"/>
    <property type="match status" value="1"/>
</dbReference>
<evidence type="ECO:0000256" key="1">
    <source>
        <dbReference type="ARBA" id="ARBA00001965"/>
    </source>
</evidence>
<reference evidence="9" key="1">
    <citation type="submission" date="2017-05" db="EMBL/GenBank/DDBJ databases">
        <authorList>
            <person name="Sung H."/>
        </authorList>
    </citation>
    <scope>NUCLEOTIDE SEQUENCE [LARGE SCALE GENOMIC DNA]</scope>
    <source>
        <strain evidence="9">AR23208</strain>
    </source>
</reference>
<feature type="binding site" evidence="7">
    <location>
        <position position="68"/>
    </location>
    <ligand>
        <name>Fe cation</name>
        <dbReference type="ChEBI" id="CHEBI:24875"/>
        <label>2</label>
    </ligand>
</feature>
<dbReference type="GO" id="GO:0004113">
    <property type="term" value="F:2',3'-cyclic-nucleotide 3'-phosphodiesterase activity"/>
    <property type="evidence" value="ECO:0007669"/>
    <property type="project" value="TreeGrafter"/>
</dbReference>
<dbReference type="SUPFAM" id="SSF56300">
    <property type="entry name" value="Metallo-dependent phosphatases"/>
    <property type="match status" value="1"/>
</dbReference>
<feature type="binding site" evidence="7">
    <location>
        <position position="178"/>
    </location>
    <ligand>
        <name>Fe cation</name>
        <dbReference type="ChEBI" id="CHEBI:24875"/>
        <label>1</label>
    </ligand>
</feature>
<feature type="binding site" evidence="7">
    <location>
        <position position="8"/>
    </location>
    <ligand>
        <name>Fe cation</name>
        <dbReference type="ChEBI" id="CHEBI:24875"/>
        <label>1</label>
    </ligand>
</feature>
<evidence type="ECO:0000313" key="8">
    <source>
        <dbReference type="EMBL" id="ARU62546.1"/>
    </source>
</evidence>
<dbReference type="PANTHER" id="PTHR36303">
    <property type="entry name" value="2',3'-CYCLIC-NUCLEOTIDE 2'-PHOSPHODIESTERASE"/>
    <property type="match status" value="1"/>
</dbReference>
<feature type="binding site" evidence="7">
    <location>
        <position position="39"/>
    </location>
    <ligand>
        <name>Fe cation</name>
        <dbReference type="ChEBI" id="CHEBI:24875"/>
        <label>1</label>
    </ligand>
</feature>
<feature type="binding site" evidence="7">
    <location>
        <position position="39"/>
    </location>
    <ligand>
        <name>Fe cation</name>
        <dbReference type="ChEBI" id="CHEBI:24875"/>
        <label>2</label>
    </ligand>
</feature>
<evidence type="ECO:0000256" key="3">
    <source>
        <dbReference type="ARBA" id="ARBA00022801"/>
    </source>
</evidence>
<feature type="active site" description="Proton donor" evidence="6">
    <location>
        <position position="69"/>
    </location>
</feature>
<evidence type="ECO:0000313" key="9">
    <source>
        <dbReference type="Proteomes" id="UP000195437"/>
    </source>
</evidence>
<keyword evidence="3" id="KW-0378">Hydrolase</keyword>
<dbReference type="GO" id="GO:0046872">
    <property type="term" value="F:metal ion binding"/>
    <property type="evidence" value="ECO:0007669"/>
    <property type="project" value="UniProtKB-KW"/>
</dbReference>
<dbReference type="OrthoDB" id="9801109at2"/>
<keyword evidence="4" id="KW-0408">Iron</keyword>
<gene>
    <name evidence="8" type="ORF">CBW65_17440</name>
</gene>
<feature type="binding site" evidence="7">
    <location>
        <position position="151"/>
    </location>
    <ligand>
        <name>Fe cation</name>
        <dbReference type="ChEBI" id="CHEBI:24875"/>
        <label>2</label>
    </ligand>
</feature>
<dbReference type="RefSeq" id="WP_087457905.1">
    <property type="nucleotide sequence ID" value="NZ_CP021434.1"/>
</dbReference>
<keyword evidence="2 7" id="KW-0479">Metal-binding</keyword>
<comment type="cofactor">
    <cofactor evidence="1">
        <name>Fe(3+)</name>
        <dbReference type="ChEBI" id="CHEBI:29034"/>
    </cofactor>
</comment>
<sequence>MRILFLGDIVGHPGKQMVEQWMPKLMKRFQPDITIANAENIAPNGRGITERLAEALFDVEVDILTLGNHTFDQKESLHLIGTDRRIVRPANYPDGAPGQGYTLCKAAGGQVAIISLLGRSFMGDYDDPFRKADQILAEIGDKTKHIFLDIHAEATAEKAALATYLSGRVSAVVGTHTHVQTADERILAGGTAFLTDVGMCGPYESIIGFHKDGVIQKFLMQMPSRFEVPQGEAQLHGVFIETNDHGRAVAIERISITPDRPWESNFGLK</sequence>
<protein>
    <submittedName>
        <fullName evidence="8">Metallophosphoesterase</fullName>
    </submittedName>
</protein>
<evidence type="ECO:0000256" key="6">
    <source>
        <dbReference type="PIRSR" id="PIRSR004789-50"/>
    </source>
</evidence>
<proteinExistence type="inferred from homology"/>
<dbReference type="PANTHER" id="PTHR36303:SF1">
    <property type="entry name" value="2',3'-CYCLIC-NUCLEOTIDE 2'-PHOSPHODIESTERASE"/>
    <property type="match status" value="1"/>
</dbReference>
<feature type="binding site" evidence="7">
    <location>
        <position position="176"/>
    </location>
    <ligand>
        <name>Fe cation</name>
        <dbReference type="ChEBI" id="CHEBI:24875"/>
        <label>2</label>
    </ligand>
</feature>
<dbReference type="Gene3D" id="3.60.21.10">
    <property type="match status" value="1"/>
</dbReference>
<dbReference type="FunFam" id="3.60.21.10:FF:000016">
    <property type="entry name" value="Putative metallophosphoesterase"/>
    <property type="match status" value="1"/>
</dbReference>
<dbReference type="AlphaFoldDB" id="A0A1Y0IRT9"/>
<dbReference type="Proteomes" id="UP000195437">
    <property type="component" value="Chromosome"/>
</dbReference>
<evidence type="ECO:0000256" key="5">
    <source>
        <dbReference type="ARBA" id="ARBA00061401"/>
    </source>
</evidence>
<evidence type="ECO:0000256" key="2">
    <source>
        <dbReference type="ARBA" id="ARBA00022723"/>
    </source>
</evidence>
<dbReference type="EMBL" id="CP021434">
    <property type="protein sequence ID" value="ARU62546.1"/>
    <property type="molecule type" value="Genomic_DNA"/>
</dbReference>
<name>A0A1Y0IRT9_9BACL</name>
<keyword evidence="9" id="KW-1185">Reference proteome</keyword>
<dbReference type="Pfam" id="PF13277">
    <property type="entry name" value="YmdB"/>
    <property type="match status" value="1"/>
</dbReference>
<dbReference type="InterPro" id="IPR029052">
    <property type="entry name" value="Metallo-depent_PP-like"/>
</dbReference>
<accession>A0A1Y0IRT9</accession>
<dbReference type="CDD" id="cd07382">
    <property type="entry name" value="MPP_DR1281"/>
    <property type="match status" value="1"/>
</dbReference>
<comment type="similarity">
    <text evidence="5">Belongs to the YmdB-like family.</text>
</comment>
<evidence type="ECO:0000256" key="7">
    <source>
        <dbReference type="PIRSR" id="PIRSR004789-51"/>
    </source>
</evidence>
<organism evidence="8 9">
    <name type="scientific">Tumebacillus avium</name>
    <dbReference type="NCBI Taxonomy" id="1903704"/>
    <lineage>
        <taxon>Bacteria</taxon>
        <taxon>Bacillati</taxon>
        <taxon>Bacillota</taxon>
        <taxon>Bacilli</taxon>
        <taxon>Bacillales</taxon>
        <taxon>Alicyclobacillaceae</taxon>
        <taxon>Tumebacillus</taxon>
    </lineage>
</organism>